<dbReference type="InterPro" id="IPR051358">
    <property type="entry name" value="TF_AMS/ICE1/BHLH6-like"/>
</dbReference>
<dbReference type="GO" id="GO:0046983">
    <property type="term" value="F:protein dimerization activity"/>
    <property type="evidence" value="ECO:0007669"/>
    <property type="project" value="InterPro"/>
</dbReference>
<dbReference type="PANTHER" id="PTHR31945">
    <property type="entry name" value="TRANSCRIPTION FACTOR SCREAM2-RELATED"/>
    <property type="match status" value="1"/>
</dbReference>
<evidence type="ECO:0000256" key="6">
    <source>
        <dbReference type="SAM" id="MobiDB-lite"/>
    </source>
</evidence>
<keyword evidence="2" id="KW-0805">Transcription regulation</keyword>
<evidence type="ECO:0000256" key="4">
    <source>
        <dbReference type="ARBA" id="ARBA00023242"/>
    </source>
</evidence>
<feature type="domain" description="BHLH" evidence="7">
    <location>
        <begin position="14"/>
        <end position="64"/>
    </location>
</feature>
<keyword evidence="4" id="KW-0539">Nucleus</keyword>
<protein>
    <recommendedName>
        <fullName evidence="7">BHLH domain-containing protein</fullName>
    </recommendedName>
</protein>
<evidence type="ECO:0000313" key="9">
    <source>
        <dbReference type="Proteomes" id="UP000077755"/>
    </source>
</evidence>
<dbReference type="Proteomes" id="UP000077755">
    <property type="component" value="Chromosome 2"/>
</dbReference>
<sequence length="179" mass="20163">MGIGSRHSDDQDSEFKSPNLMAERKRRKKLGSRLLELRALMTKPAIITDAISYIHELKSHVQELSDEILSMEATSNEHEQKMEMSEVGSAQEMENWGIEPEVKVSKIDSNKLWVKLLFQKTRGGLITTIFEAMNVLGFVPIDMSAITSKGAVLITSHIEDGMQATEKIKELLLEIVTTY</sequence>
<evidence type="ECO:0000256" key="3">
    <source>
        <dbReference type="ARBA" id="ARBA00023163"/>
    </source>
</evidence>
<dbReference type="GO" id="GO:0003700">
    <property type="term" value="F:DNA-binding transcription factor activity"/>
    <property type="evidence" value="ECO:0007669"/>
    <property type="project" value="TreeGrafter"/>
</dbReference>
<evidence type="ECO:0000256" key="2">
    <source>
        <dbReference type="ARBA" id="ARBA00023015"/>
    </source>
</evidence>
<keyword evidence="9" id="KW-1185">Reference proteome</keyword>
<dbReference type="Gene3D" id="4.10.280.10">
    <property type="entry name" value="Helix-loop-helix DNA-binding domain"/>
    <property type="match status" value="1"/>
</dbReference>
<evidence type="ECO:0000259" key="7">
    <source>
        <dbReference type="PROSITE" id="PS50888"/>
    </source>
</evidence>
<dbReference type="AlphaFoldDB" id="A0AAF0WHS8"/>
<dbReference type="PANTHER" id="PTHR31945:SF20">
    <property type="entry name" value="TRANSCRIPTION FACTOR DYT1"/>
    <property type="match status" value="1"/>
</dbReference>
<accession>A0AAF0WHS8</accession>
<dbReference type="PROSITE" id="PS50888">
    <property type="entry name" value="BHLH"/>
    <property type="match status" value="1"/>
</dbReference>
<keyword evidence="3" id="KW-0804">Transcription</keyword>
<reference evidence="8" key="2">
    <citation type="submission" date="2022-03" db="EMBL/GenBank/DDBJ databases">
        <title>Draft title - Genomic analysis of global carrot germplasm unveils the trajectory of domestication and the origin of high carotenoid orange carrot.</title>
        <authorList>
            <person name="Iorizzo M."/>
            <person name="Ellison S."/>
            <person name="Senalik D."/>
            <person name="Macko-Podgorni A."/>
            <person name="Grzebelus D."/>
            <person name="Bostan H."/>
            <person name="Rolling W."/>
            <person name="Curaba J."/>
            <person name="Simon P."/>
        </authorList>
    </citation>
    <scope>NUCLEOTIDE SEQUENCE</scope>
    <source>
        <tissue evidence="8">Leaf</tissue>
    </source>
</reference>
<evidence type="ECO:0000256" key="5">
    <source>
        <dbReference type="SAM" id="Coils"/>
    </source>
</evidence>
<evidence type="ECO:0000313" key="8">
    <source>
        <dbReference type="EMBL" id="WOG89914.1"/>
    </source>
</evidence>
<dbReference type="InterPro" id="IPR011598">
    <property type="entry name" value="bHLH_dom"/>
</dbReference>
<keyword evidence="5" id="KW-0175">Coiled coil</keyword>
<dbReference type="EMBL" id="CP093344">
    <property type="protein sequence ID" value="WOG89914.1"/>
    <property type="molecule type" value="Genomic_DNA"/>
</dbReference>
<dbReference type="GO" id="GO:0005634">
    <property type="term" value="C:nucleus"/>
    <property type="evidence" value="ECO:0007669"/>
    <property type="project" value="UniProtKB-SubCell"/>
</dbReference>
<organism evidence="8 9">
    <name type="scientific">Daucus carota subsp. sativus</name>
    <name type="common">Carrot</name>
    <dbReference type="NCBI Taxonomy" id="79200"/>
    <lineage>
        <taxon>Eukaryota</taxon>
        <taxon>Viridiplantae</taxon>
        <taxon>Streptophyta</taxon>
        <taxon>Embryophyta</taxon>
        <taxon>Tracheophyta</taxon>
        <taxon>Spermatophyta</taxon>
        <taxon>Magnoliopsida</taxon>
        <taxon>eudicotyledons</taxon>
        <taxon>Gunneridae</taxon>
        <taxon>Pentapetalae</taxon>
        <taxon>asterids</taxon>
        <taxon>campanulids</taxon>
        <taxon>Apiales</taxon>
        <taxon>Apiaceae</taxon>
        <taxon>Apioideae</taxon>
        <taxon>Scandiceae</taxon>
        <taxon>Daucinae</taxon>
        <taxon>Daucus</taxon>
        <taxon>Daucus sect. Daucus</taxon>
    </lineage>
</organism>
<feature type="coiled-coil region" evidence="5">
    <location>
        <begin position="54"/>
        <end position="81"/>
    </location>
</feature>
<dbReference type="InterPro" id="IPR036638">
    <property type="entry name" value="HLH_DNA-bd_sf"/>
</dbReference>
<proteinExistence type="predicted"/>
<evidence type="ECO:0000256" key="1">
    <source>
        <dbReference type="ARBA" id="ARBA00004123"/>
    </source>
</evidence>
<dbReference type="SUPFAM" id="SSF47459">
    <property type="entry name" value="HLH, helix-loop-helix DNA-binding domain"/>
    <property type="match status" value="1"/>
</dbReference>
<dbReference type="GO" id="GO:0043565">
    <property type="term" value="F:sequence-specific DNA binding"/>
    <property type="evidence" value="ECO:0007669"/>
    <property type="project" value="TreeGrafter"/>
</dbReference>
<dbReference type="SMART" id="SM00353">
    <property type="entry name" value="HLH"/>
    <property type="match status" value="1"/>
</dbReference>
<feature type="region of interest" description="Disordered" evidence="6">
    <location>
        <begin position="1"/>
        <end position="22"/>
    </location>
</feature>
<comment type="subcellular location">
    <subcellularLocation>
        <location evidence="1">Nucleus</location>
    </subcellularLocation>
</comment>
<gene>
    <name evidence="8" type="ORF">DCAR_0209154</name>
</gene>
<feature type="compositionally biased region" description="Basic and acidic residues" evidence="6">
    <location>
        <begin position="1"/>
        <end position="15"/>
    </location>
</feature>
<reference evidence="8" key="1">
    <citation type="journal article" date="2016" name="Nat. Genet.">
        <title>A high-quality carrot genome assembly provides new insights into carotenoid accumulation and asterid genome evolution.</title>
        <authorList>
            <person name="Iorizzo M."/>
            <person name="Ellison S."/>
            <person name="Senalik D."/>
            <person name="Zeng P."/>
            <person name="Satapoomin P."/>
            <person name="Huang J."/>
            <person name="Bowman M."/>
            <person name="Iovene M."/>
            <person name="Sanseverino W."/>
            <person name="Cavagnaro P."/>
            <person name="Yildiz M."/>
            <person name="Macko-Podgorni A."/>
            <person name="Moranska E."/>
            <person name="Grzebelus E."/>
            <person name="Grzebelus D."/>
            <person name="Ashrafi H."/>
            <person name="Zheng Z."/>
            <person name="Cheng S."/>
            <person name="Spooner D."/>
            <person name="Van Deynze A."/>
            <person name="Simon P."/>
        </authorList>
    </citation>
    <scope>NUCLEOTIDE SEQUENCE</scope>
    <source>
        <tissue evidence="8">Leaf</tissue>
    </source>
</reference>
<name>A0AAF0WHS8_DAUCS</name>